<dbReference type="RefSeq" id="WP_125164573.1">
    <property type="nucleotide sequence ID" value="NZ_CP034234.1"/>
</dbReference>
<name>A0A3S8RN85_9FIRM</name>
<evidence type="ECO:0000313" key="3">
    <source>
        <dbReference type="Proteomes" id="UP000278804"/>
    </source>
</evidence>
<dbReference type="PROSITE" id="PS50965">
    <property type="entry name" value="NERD"/>
    <property type="match status" value="1"/>
</dbReference>
<sequence>MKSIRYYIYYMKVKNKKAKDREMQFELDAFKQLSQIPKSYTYHGTYIPIHRNNGITEIDLIVVNCHGIFCFEVKYTKHPFIGSQDAQFWYKKGTHQRIRNPFIQNRYHVEALATYLGMDAALIKNCVLVNQIDQPLPDLFTLKSAMTQTRSTSNRLSQSEIRSINRLLLKRQRWMLFKKWKHRRYRKKMILRCING</sequence>
<dbReference type="InterPro" id="IPR011528">
    <property type="entry name" value="NERD"/>
</dbReference>
<dbReference type="Proteomes" id="UP000278804">
    <property type="component" value="Chromosome"/>
</dbReference>
<accession>A0A3S8RN85</accession>
<gene>
    <name evidence="2" type="ORF">EEI45_06300</name>
</gene>
<dbReference type="Pfam" id="PF08378">
    <property type="entry name" value="NERD"/>
    <property type="match status" value="1"/>
</dbReference>
<dbReference type="KEGG" id="eri:EEI45_06300"/>
<organism evidence="2 3">
    <name type="scientific">Erysipelothrix piscisicarius</name>
    <dbReference type="NCBI Taxonomy" id="2485784"/>
    <lineage>
        <taxon>Bacteria</taxon>
        <taxon>Bacillati</taxon>
        <taxon>Bacillota</taxon>
        <taxon>Erysipelotrichia</taxon>
        <taxon>Erysipelotrichales</taxon>
        <taxon>Erysipelotrichaceae</taxon>
        <taxon>Erysipelothrix</taxon>
    </lineage>
</organism>
<reference evidence="2 3" key="1">
    <citation type="journal article" date="2020" name="Int. J. Syst. Evol. Microbiol.">
        <title>Description of Erysipelothrix piscisicarius sp. nov., an emergent fish pathogen, and assessment of virulence using a tiger barb (Puntigrus tetrazona) infection model.</title>
        <authorList>
            <person name="Pomaranski E.K."/>
            <person name="Griffin M.J."/>
            <person name="Camus A.C."/>
            <person name="Armwood A.R."/>
            <person name="Shelley J."/>
            <person name="Waldbieser G.C."/>
            <person name="LaFrentz B.R."/>
            <person name="Garcia J.C."/>
            <person name="Yanong R."/>
            <person name="Soto E."/>
        </authorList>
    </citation>
    <scope>NUCLEOTIDE SEQUENCE [LARGE SCALE GENOMIC DNA]</scope>
    <source>
        <strain evidence="2 3">15TAL0474</strain>
    </source>
</reference>
<keyword evidence="3" id="KW-1185">Reference proteome</keyword>
<evidence type="ECO:0000259" key="1">
    <source>
        <dbReference type="PROSITE" id="PS50965"/>
    </source>
</evidence>
<dbReference type="EMBL" id="CP034234">
    <property type="protein sequence ID" value="AZK44400.1"/>
    <property type="molecule type" value="Genomic_DNA"/>
</dbReference>
<proteinExistence type="predicted"/>
<evidence type="ECO:0000313" key="2">
    <source>
        <dbReference type="EMBL" id="AZK44400.1"/>
    </source>
</evidence>
<feature type="domain" description="NERD" evidence="1">
    <location>
        <begin position="21"/>
        <end position="135"/>
    </location>
</feature>
<protein>
    <submittedName>
        <fullName evidence="2">NERD domain-containing protein</fullName>
    </submittedName>
</protein>
<dbReference type="AlphaFoldDB" id="A0A3S8RN85"/>